<dbReference type="Pfam" id="PF00669">
    <property type="entry name" value="Flagellin_N"/>
    <property type="match status" value="1"/>
</dbReference>
<keyword evidence="3" id="KW-0964">Secreted</keyword>
<evidence type="ECO:0000313" key="6">
    <source>
        <dbReference type="EMBL" id="GGK31026.1"/>
    </source>
</evidence>
<feature type="domain" description="Flagellin C-terminal" evidence="5">
    <location>
        <begin position="198"/>
        <end position="282"/>
    </location>
</feature>
<dbReference type="Pfam" id="PF00700">
    <property type="entry name" value="Flagellin_C"/>
    <property type="match status" value="1"/>
</dbReference>
<evidence type="ECO:0000256" key="3">
    <source>
        <dbReference type="RuleBase" id="RU362073"/>
    </source>
</evidence>
<dbReference type="GO" id="GO:0005576">
    <property type="term" value="C:extracellular region"/>
    <property type="evidence" value="ECO:0007669"/>
    <property type="project" value="UniProtKB-SubCell"/>
</dbReference>
<sequence>MSQVALSAGIRDTLLTIQRTTRSATMAEQRLATGLKVNSAIDNPLAFFTAAGLRDRSNDLSGLQDSMQQATRTIAAANSGIEGMKKLFETAQGLANQAAAEQDGAVRNTLQRQFNEIIRQVDDLMRNSGYGGVNLLNGGTLNVRFDGNDTTASLALTVNGGTVLNAATLGVTTGAVGSWSNADTTVTGGNANIASALTSIRTAITTLRSEASRLGANNAIITTRQEFTENMINTLRAGADDWTLADLNEEGAKLTSLNTRNQIAQTALSLASQRDQSVLRLFG</sequence>
<comment type="caution">
    <text evidence="6">The sequence shown here is derived from an EMBL/GenBank/DDBJ whole genome shotgun (WGS) entry which is preliminary data.</text>
</comment>
<reference evidence="6 7" key="1">
    <citation type="journal article" date="2014" name="Int. J. Syst. Evol. Microbiol.">
        <title>Complete genome sequence of Corynebacterium casei LMG S-19264T (=DSM 44701T), isolated from a smear-ripened cheese.</title>
        <authorList>
            <consortium name="US DOE Joint Genome Institute (JGI-PGF)"/>
            <person name="Walter F."/>
            <person name="Albersmeier A."/>
            <person name="Kalinowski J."/>
            <person name="Ruckert C."/>
        </authorList>
    </citation>
    <scope>NUCLEOTIDE SEQUENCE [LARGE SCALE GENOMIC DNA]</scope>
    <source>
        <strain evidence="6 7">CGMCC 1.9161</strain>
    </source>
</reference>
<dbReference type="InterPro" id="IPR001029">
    <property type="entry name" value="Flagellin_N"/>
</dbReference>
<dbReference type="AlphaFoldDB" id="A0A917Q8B2"/>
<dbReference type="PANTHER" id="PTHR42792:SF2">
    <property type="entry name" value="FLAGELLIN"/>
    <property type="match status" value="1"/>
</dbReference>
<protein>
    <recommendedName>
        <fullName evidence="3">Flagellin</fullName>
    </recommendedName>
</protein>
<name>A0A917Q8B2_9HYPH</name>
<keyword evidence="7" id="KW-1185">Reference proteome</keyword>
<dbReference type="InterPro" id="IPR046358">
    <property type="entry name" value="Flagellin_C"/>
</dbReference>
<dbReference type="Gene3D" id="1.20.1330.10">
    <property type="entry name" value="f41 fragment of flagellin, N-terminal domain"/>
    <property type="match status" value="1"/>
</dbReference>
<evidence type="ECO:0000256" key="1">
    <source>
        <dbReference type="ARBA" id="ARBA00005709"/>
    </source>
</evidence>
<dbReference type="PANTHER" id="PTHR42792">
    <property type="entry name" value="FLAGELLIN"/>
    <property type="match status" value="1"/>
</dbReference>
<comment type="function">
    <text evidence="3">Flagellin is the subunit protein which polymerizes to form the filaments of bacterial flagella.</text>
</comment>
<gene>
    <name evidence="6" type="ORF">GCM10011322_17010</name>
</gene>
<dbReference type="RefSeq" id="WP_188911651.1">
    <property type="nucleotide sequence ID" value="NZ_BMMF01000004.1"/>
</dbReference>
<feature type="domain" description="Flagellin N-terminal" evidence="4">
    <location>
        <begin position="13"/>
        <end position="138"/>
    </location>
</feature>
<dbReference type="SUPFAM" id="SSF64518">
    <property type="entry name" value="Phase 1 flagellin"/>
    <property type="match status" value="1"/>
</dbReference>
<accession>A0A917Q8B2</accession>
<comment type="subcellular location">
    <subcellularLocation>
        <location evidence="3">Secreted</location>
    </subcellularLocation>
    <subcellularLocation>
        <location evidence="3">Bacterial flagellum</location>
    </subcellularLocation>
</comment>
<dbReference type="EMBL" id="BMMF01000004">
    <property type="protein sequence ID" value="GGK31026.1"/>
    <property type="molecule type" value="Genomic_DNA"/>
</dbReference>
<keyword evidence="2 3" id="KW-0975">Bacterial flagellum</keyword>
<dbReference type="GO" id="GO:0005198">
    <property type="term" value="F:structural molecule activity"/>
    <property type="evidence" value="ECO:0007669"/>
    <property type="project" value="UniProtKB-UniRule"/>
</dbReference>
<comment type="similarity">
    <text evidence="1 3">Belongs to the bacterial flagellin family.</text>
</comment>
<dbReference type="GO" id="GO:0009288">
    <property type="term" value="C:bacterial-type flagellum"/>
    <property type="evidence" value="ECO:0007669"/>
    <property type="project" value="UniProtKB-SubCell"/>
</dbReference>
<evidence type="ECO:0000256" key="2">
    <source>
        <dbReference type="ARBA" id="ARBA00023143"/>
    </source>
</evidence>
<evidence type="ECO:0000313" key="7">
    <source>
        <dbReference type="Proteomes" id="UP000600449"/>
    </source>
</evidence>
<evidence type="ECO:0000259" key="4">
    <source>
        <dbReference type="Pfam" id="PF00669"/>
    </source>
</evidence>
<evidence type="ECO:0000259" key="5">
    <source>
        <dbReference type="Pfam" id="PF00700"/>
    </source>
</evidence>
<organism evidence="6 7">
    <name type="scientific">Salinarimonas ramus</name>
    <dbReference type="NCBI Taxonomy" id="690164"/>
    <lineage>
        <taxon>Bacteria</taxon>
        <taxon>Pseudomonadati</taxon>
        <taxon>Pseudomonadota</taxon>
        <taxon>Alphaproteobacteria</taxon>
        <taxon>Hyphomicrobiales</taxon>
        <taxon>Salinarimonadaceae</taxon>
        <taxon>Salinarimonas</taxon>
    </lineage>
</organism>
<dbReference type="Proteomes" id="UP000600449">
    <property type="component" value="Unassembled WGS sequence"/>
</dbReference>
<proteinExistence type="inferred from homology"/>
<dbReference type="InterPro" id="IPR001492">
    <property type="entry name" value="Flagellin"/>
</dbReference>